<dbReference type="Gene3D" id="2.120.10.30">
    <property type="entry name" value="TolB, C-terminal domain"/>
    <property type="match status" value="1"/>
</dbReference>
<reference evidence="2" key="1">
    <citation type="submission" date="2023-08" db="EMBL/GenBank/DDBJ databases">
        <authorList>
            <person name="Messyasz A."/>
            <person name="Mannisto M.K."/>
            <person name="Kerkhof L.J."/>
            <person name="Haggblom M."/>
        </authorList>
    </citation>
    <scope>NUCLEOTIDE SEQUENCE</scope>
    <source>
        <strain evidence="2">M8UP39</strain>
    </source>
</reference>
<evidence type="ECO:0000313" key="2">
    <source>
        <dbReference type="EMBL" id="XCB20501.1"/>
    </source>
</evidence>
<dbReference type="InterPro" id="IPR011042">
    <property type="entry name" value="6-blade_b-propeller_TolB-like"/>
</dbReference>
<dbReference type="SUPFAM" id="SSF69304">
    <property type="entry name" value="Tricorn protease N-terminal domain"/>
    <property type="match status" value="1"/>
</dbReference>
<evidence type="ECO:0008006" key="3">
    <source>
        <dbReference type="Google" id="ProtNLM"/>
    </source>
</evidence>
<proteinExistence type="inferred from homology"/>
<dbReference type="PANTHER" id="PTHR36842:SF1">
    <property type="entry name" value="PROTEIN TOLB"/>
    <property type="match status" value="1"/>
</dbReference>
<name>A0AAU7YVX4_9BACT</name>
<gene>
    <name evidence="2" type="ORF">RBB81_12920</name>
</gene>
<dbReference type="InterPro" id="IPR011044">
    <property type="entry name" value="Quino_amine_DH_bsu"/>
</dbReference>
<protein>
    <recommendedName>
        <fullName evidence="3">WD40 repeat protein</fullName>
    </recommendedName>
</protein>
<dbReference type="PANTHER" id="PTHR36842">
    <property type="entry name" value="PROTEIN TOLB HOMOLOG"/>
    <property type="match status" value="1"/>
</dbReference>
<organism evidence="2">
    <name type="scientific">Tunturiibacter gelidiferens</name>
    <dbReference type="NCBI Taxonomy" id="3069689"/>
    <lineage>
        <taxon>Bacteria</taxon>
        <taxon>Pseudomonadati</taxon>
        <taxon>Acidobacteriota</taxon>
        <taxon>Terriglobia</taxon>
        <taxon>Terriglobales</taxon>
        <taxon>Acidobacteriaceae</taxon>
        <taxon>Tunturiibacter</taxon>
    </lineage>
</organism>
<comment type="similarity">
    <text evidence="1">Belongs to the TolB family.</text>
</comment>
<evidence type="ECO:0000256" key="1">
    <source>
        <dbReference type="ARBA" id="ARBA00009820"/>
    </source>
</evidence>
<accession>A0AAU7YVX4</accession>
<reference evidence="2" key="2">
    <citation type="journal article" date="2024" name="Environ. Microbiol.">
        <title>Genome analysis and description of Tunturibacter gen. nov. expands the diversity of Terriglobia in tundra soils.</title>
        <authorList>
            <person name="Messyasz A."/>
            <person name="Mannisto M.K."/>
            <person name="Kerkhof L.J."/>
            <person name="Haggblom M.M."/>
        </authorList>
    </citation>
    <scope>NUCLEOTIDE SEQUENCE</scope>
    <source>
        <strain evidence="2">M8UP39</strain>
    </source>
</reference>
<dbReference type="KEGG" id="tgi:RBB81_12920"/>
<dbReference type="EMBL" id="CP132938">
    <property type="protein sequence ID" value="XCB20501.1"/>
    <property type="molecule type" value="Genomic_DNA"/>
</dbReference>
<dbReference type="InterPro" id="IPR011659">
    <property type="entry name" value="WD40"/>
</dbReference>
<dbReference type="AlphaFoldDB" id="A0AAU7YVX4"/>
<sequence>MKSIRWSFMLLSGLSLLLIFATAGLVAQNPFQSGTKYRTHFVIYNVQKKTTTPLFTIEGEWHAPNWTSDRKYVVSDMGGSIYRIPMSGTNIGKPEKIYGDPKVLLTNDHALSWDSKQIAVSGITLPLPKNMRSAADIHNPILIMNLDGSTLHEVHLGWLHGWSPDSKYLVYTGIVDNNADIYRIGSDGSGELRMTTNKAEDDGPEYSADGKWVYFCSKRSSKWDAWRMPADGAGPDDNLAEKITNSGDTQDWFPHISPDGKWLYTISYPMDHPDHSYIGEGMKIKMLRLENGVGAKGAELTTVRTFFGGQGAGNTGGWSPDSKRFVWTEYEKITEQAK</sequence>
<dbReference type="Pfam" id="PF07676">
    <property type="entry name" value="PD40"/>
    <property type="match status" value="2"/>
</dbReference>
<dbReference type="RefSeq" id="WP_353070920.1">
    <property type="nucleotide sequence ID" value="NZ_CP132938.1"/>
</dbReference>
<dbReference type="SUPFAM" id="SSF50969">
    <property type="entry name" value="YVTN repeat-like/Quinoprotein amine dehydrogenase"/>
    <property type="match status" value="1"/>
</dbReference>